<evidence type="ECO:0000256" key="2">
    <source>
        <dbReference type="ARBA" id="ARBA00008417"/>
    </source>
</evidence>
<dbReference type="InterPro" id="IPR002528">
    <property type="entry name" value="MATE_fam"/>
</dbReference>
<gene>
    <name evidence="11" type="ORF">D5281_03860</name>
</gene>
<dbReference type="PIRSF" id="PIRSF006603">
    <property type="entry name" value="DinF"/>
    <property type="match status" value="1"/>
</dbReference>
<comment type="similarity">
    <text evidence="2">Belongs to the multi antimicrobial extrusion (MATE) (TC 2.A.66.1) family. MepA subfamily.</text>
</comment>
<dbReference type="Pfam" id="PF01554">
    <property type="entry name" value="MatE"/>
    <property type="match status" value="2"/>
</dbReference>
<dbReference type="NCBIfam" id="TIGR00797">
    <property type="entry name" value="matE"/>
    <property type="match status" value="1"/>
</dbReference>
<evidence type="ECO:0000256" key="6">
    <source>
        <dbReference type="ARBA" id="ARBA00022692"/>
    </source>
</evidence>
<feature type="transmembrane region" description="Helical" evidence="10">
    <location>
        <begin position="270"/>
        <end position="292"/>
    </location>
</feature>
<keyword evidence="9" id="KW-0046">Antibiotic resistance</keyword>
<keyword evidence="7 10" id="KW-1133">Transmembrane helix</keyword>
<feature type="transmembrane region" description="Helical" evidence="10">
    <location>
        <begin position="194"/>
        <end position="214"/>
    </location>
</feature>
<feature type="transmembrane region" description="Helical" evidence="10">
    <location>
        <begin position="47"/>
        <end position="71"/>
    </location>
</feature>
<feature type="transmembrane region" description="Helical" evidence="10">
    <location>
        <begin position="14"/>
        <end position="35"/>
    </location>
</feature>
<evidence type="ECO:0000256" key="1">
    <source>
        <dbReference type="ARBA" id="ARBA00004651"/>
    </source>
</evidence>
<dbReference type="EMBL" id="QZDT01000003">
    <property type="protein sequence ID" value="NBJ91748.1"/>
    <property type="molecule type" value="Genomic_DNA"/>
</dbReference>
<feature type="transmembrane region" description="Helical" evidence="10">
    <location>
        <begin position="313"/>
        <end position="343"/>
    </location>
</feature>
<keyword evidence="4" id="KW-0813">Transport</keyword>
<dbReference type="PANTHER" id="PTHR43823">
    <property type="entry name" value="SPORULATION PROTEIN YKVU"/>
    <property type="match status" value="1"/>
</dbReference>
<feature type="transmembrane region" description="Helical" evidence="10">
    <location>
        <begin position="384"/>
        <end position="405"/>
    </location>
</feature>
<dbReference type="GO" id="GO:0015297">
    <property type="term" value="F:antiporter activity"/>
    <property type="evidence" value="ECO:0007669"/>
    <property type="project" value="InterPro"/>
</dbReference>
<keyword evidence="8 10" id="KW-0472">Membrane</keyword>
<dbReference type="RefSeq" id="WP_160558822.1">
    <property type="nucleotide sequence ID" value="NZ_QZDT01000003.1"/>
</dbReference>
<evidence type="ECO:0000256" key="5">
    <source>
        <dbReference type="ARBA" id="ARBA00022475"/>
    </source>
</evidence>
<evidence type="ECO:0000256" key="9">
    <source>
        <dbReference type="ARBA" id="ARBA00023251"/>
    </source>
</evidence>
<evidence type="ECO:0000313" key="11">
    <source>
        <dbReference type="EMBL" id="NBJ91748.1"/>
    </source>
</evidence>
<evidence type="ECO:0000256" key="7">
    <source>
        <dbReference type="ARBA" id="ARBA00022989"/>
    </source>
</evidence>
<feature type="transmembrane region" description="Helical" evidence="10">
    <location>
        <begin position="168"/>
        <end position="188"/>
    </location>
</feature>
<evidence type="ECO:0000256" key="4">
    <source>
        <dbReference type="ARBA" id="ARBA00022448"/>
    </source>
</evidence>
<evidence type="ECO:0000256" key="8">
    <source>
        <dbReference type="ARBA" id="ARBA00023136"/>
    </source>
</evidence>
<dbReference type="InterPro" id="IPR051327">
    <property type="entry name" value="MATE_MepA_subfamily"/>
</dbReference>
<keyword evidence="5" id="KW-1003">Cell membrane</keyword>
<organism evidence="11 12">
    <name type="scientific">Parablautia muri</name>
    <dbReference type="NCBI Taxonomy" id="2320879"/>
    <lineage>
        <taxon>Bacteria</taxon>
        <taxon>Bacillati</taxon>
        <taxon>Bacillota</taxon>
        <taxon>Clostridia</taxon>
        <taxon>Lachnospirales</taxon>
        <taxon>Lachnospiraceae</taxon>
        <taxon>Parablautia</taxon>
    </lineage>
</organism>
<evidence type="ECO:0000256" key="10">
    <source>
        <dbReference type="SAM" id="Phobius"/>
    </source>
</evidence>
<feature type="transmembrane region" description="Helical" evidence="10">
    <location>
        <begin position="349"/>
        <end position="372"/>
    </location>
</feature>
<protein>
    <recommendedName>
        <fullName evidence="3">Multidrug export protein MepA</fullName>
    </recommendedName>
</protein>
<dbReference type="PANTHER" id="PTHR43823:SF3">
    <property type="entry name" value="MULTIDRUG EXPORT PROTEIN MEPA"/>
    <property type="match status" value="1"/>
</dbReference>
<dbReference type="GO" id="GO:0005886">
    <property type="term" value="C:plasma membrane"/>
    <property type="evidence" value="ECO:0007669"/>
    <property type="project" value="UniProtKB-SubCell"/>
</dbReference>
<keyword evidence="12" id="KW-1185">Reference proteome</keyword>
<feature type="transmembrane region" description="Helical" evidence="10">
    <location>
        <begin position="92"/>
        <end position="115"/>
    </location>
</feature>
<name>A0A9X5GQ69_9FIRM</name>
<dbReference type="InterPro" id="IPR045070">
    <property type="entry name" value="MATE_MepA-like"/>
</dbReference>
<evidence type="ECO:0000256" key="3">
    <source>
        <dbReference type="ARBA" id="ARBA00022106"/>
    </source>
</evidence>
<reference evidence="11" key="1">
    <citation type="submission" date="2018-09" db="EMBL/GenBank/DDBJ databases">
        <title>Murine metabolic-syndrome-specific gut microbial biobank.</title>
        <authorList>
            <person name="Liu C."/>
        </authorList>
    </citation>
    <scope>NUCLEOTIDE SEQUENCE</scope>
    <source>
        <strain evidence="11">D42-62</strain>
    </source>
</reference>
<dbReference type="GO" id="GO:0042910">
    <property type="term" value="F:xenobiotic transmembrane transporter activity"/>
    <property type="evidence" value="ECO:0007669"/>
    <property type="project" value="InterPro"/>
</dbReference>
<dbReference type="CDD" id="cd13143">
    <property type="entry name" value="MATE_MepA_like"/>
    <property type="match status" value="1"/>
</dbReference>
<dbReference type="Proteomes" id="UP001154420">
    <property type="component" value="Unassembled WGS sequence"/>
</dbReference>
<feature type="transmembrane region" description="Helical" evidence="10">
    <location>
        <begin position="135"/>
        <end position="156"/>
    </location>
</feature>
<dbReference type="AlphaFoldDB" id="A0A9X5GQ69"/>
<comment type="caution">
    <text evidence="11">The sequence shown here is derived from an EMBL/GenBank/DDBJ whole genome shotgun (WGS) entry which is preliminary data.</text>
</comment>
<dbReference type="OrthoDB" id="9811110at2"/>
<keyword evidence="6 10" id="KW-0812">Transmembrane</keyword>
<sequence length="441" mass="47155">MQNDLFEKAPVHKAYFKFALPVVFSMVISLVYNMVDTYFIAQTGNTNLVAGVSIGAPVFTLMIALGDIFGLGGSSVISRLFGQKLDDDGKRLSVFCFYAAILCGIVVAAVMLLFRQPILHLLGANGETMVYASEYYTYIVLGAPFIIVALTPSNLLRTEGFATASMTGTILGSVVNIILDPIFISALGLGAAGAAIATVLGNVCTDLFFVWFLLAKSQRLSVNPVGFHITFAEVGQIFAIGIPACITNLMQSIGMTLMNRYLLPYGNDRVAAMGIVMKVNLIAVLILVGFAFGAQPLIGYNYGAKNKVRLKEILRFCYGFECSMAAVIAVILSLAAPAMIGLFMPDASIIALGVPMLRMQQIGMVFVAVVLVTTCTFQSAGKAVGAFLLSVSRQGVIFAIVIILASRIIGYYGVLLAQAVSDILTAVLAVCLFWKEKITDL</sequence>
<feature type="transmembrane region" description="Helical" evidence="10">
    <location>
        <begin position="411"/>
        <end position="434"/>
    </location>
</feature>
<accession>A0A9X5GQ69</accession>
<dbReference type="GO" id="GO:0046677">
    <property type="term" value="P:response to antibiotic"/>
    <property type="evidence" value="ECO:0007669"/>
    <property type="project" value="UniProtKB-KW"/>
</dbReference>
<proteinExistence type="inferred from homology"/>
<comment type="subcellular location">
    <subcellularLocation>
        <location evidence="1">Cell membrane</location>
        <topology evidence="1">Multi-pass membrane protein</topology>
    </subcellularLocation>
</comment>
<dbReference type="InterPro" id="IPR048279">
    <property type="entry name" value="MdtK-like"/>
</dbReference>
<evidence type="ECO:0000313" key="12">
    <source>
        <dbReference type="Proteomes" id="UP001154420"/>
    </source>
</evidence>
<feature type="transmembrane region" description="Helical" evidence="10">
    <location>
        <begin position="226"/>
        <end position="250"/>
    </location>
</feature>